<keyword evidence="3" id="KW-1185">Reference proteome</keyword>
<dbReference type="Pfam" id="PF06119">
    <property type="entry name" value="NIDO"/>
    <property type="match status" value="1"/>
</dbReference>
<reference evidence="2" key="1">
    <citation type="journal article" date="2010" name="Science">
        <title>Plasticity of animal genome architecture unmasked by rapid evolution of a pelagic tunicate.</title>
        <authorList>
            <person name="Denoeud F."/>
            <person name="Henriet S."/>
            <person name="Mungpakdee S."/>
            <person name="Aury J.M."/>
            <person name="Da Silva C."/>
            <person name="Brinkmann H."/>
            <person name="Mikhaleva J."/>
            <person name="Olsen L.C."/>
            <person name="Jubin C."/>
            <person name="Canestro C."/>
            <person name="Bouquet J.M."/>
            <person name="Danks G."/>
            <person name="Poulain J."/>
            <person name="Campsteijn C."/>
            <person name="Adamski M."/>
            <person name="Cross I."/>
            <person name="Yadetie F."/>
            <person name="Muffato M."/>
            <person name="Louis A."/>
            <person name="Butcher S."/>
            <person name="Tsagkogeorga G."/>
            <person name="Konrad A."/>
            <person name="Singh S."/>
            <person name="Jensen M.F."/>
            <person name="Cong E.H."/>
            <person name="Eikeseth-Otteraa H."/>
            <person name="Noel B."/>
            <person name="Anthouard V."/>
            <person name="Porcel B.M."/>
            <person name="Kachouri-Lafond R."/>
            <person name="Nishino A."/>
            <person name="Ugolini M."/>
            <person name="Chourrout P."/>
            <person name="Nishida H."/>
            <person name="Aasland R."/>
            <person name="Huzurbazar S."/>
            <person name="Westhof E."/>
            <person name="Delsuc F."/>
            <person name="Lehrach H."/>
            <person name="Reinhardt R."/>
            <person name="Weissenbach J."/>
            <person name="Roy S.W."/>
            <person name="Artiguenave F."/>
            <person name="Postlethwait J.H."/>
            <person name="Manak J.R."/>
            <person name="Thompson E.M."/>
            <person name="Jaillon O."/>
            <person name="Du Pasquier L."/>
            <person name="Boudinot P."/>
            <person name="Liberles D.A."/>
            <person name="Volff J.N."/>
            <person name="Philippe H."/>
            <person name="Lenhard B."/>
            <person name="Roest Crollius H."/>
            <person name="Wincker P."/>
            <person name="Chourrout D."/>
        </authorList>
    </citation>
    <scope>NUCLEOTIDE SEQUENCE [LARGE SCALE GENOMIC DNA]</scope>
</reference>
<sequence length="589" mass="62414">MRILPSILAHAAQATLLVSDYNTGSQLASAFEELTFASPFALFGTREFPNVFVNEAGAVSFDKEFVSIIQGSQTLQPVDPHKIVIGPYLADFASVTTYYDQSPSAASKSAVDTFVQTNTAYDTFLSTDNLVVTWDSATGGTGTPGTSQLVLTTNGGLTFALFSYDSSTPDFSTAEGDNGASAYAGILTHQSHDSLCLSTIESSTDGGNDQYLMSLTSFLKCSDSASFSECGDYVNDYNTQYNSELVYKTSDSTSSVGYKWLSVNKCYDGFSIDSSGNKKFPATCDYDADGYYAAWETPSNPRTDETFRCKQVESSFVQVEAVSISLAALKSTVYAPLADIDVTKLPEIGQYLWLVLLKNIVATQIGANLSLPSSMHIDGITRRTRRSADTRNRPRRSLVAPTGADFSQLLDELSVWLDTSSFDDFNDVLTALTEIADASDATGSEIDTINFTIGVDASGITEAEITQMVADAVAATADVTVDSSNVDTYVTDISAQITDELSQLTSSTDCLGKGTVGGAPNAVWIKPDGCCGAKPTSSALHGCCALSSTNSNGNLQYYMLDTSSCCGGAVVALGDASCTAAVTESVDIM</sequence>
<feature type="domain" description="NIDO" evidence="1">
    <location>
        <begin position="50"/>
        <end position="191"/>
    </location>
</feature>
<dbReference type="OrthoDB" id="10377471at2759"/>
<dbReference type="InParanoid" id="E4X898"/>
<dbReference type="Proteomes" id="UP000001307">
    <property type="component" value="Unassembled WGS sequence"/>
</dbReference>
<protein>
    <recommendedName>
        <fullName evidence="1">NIDO domain-containing protein</fullName>
    </recommendedName>
</protein>
<name>E4X898_OIKDI</name>
<proteinExistence type="predicted"/>
<dbReference type="EMBL" id="FN653029">
    <property type="protein sequence ID" value="CBY08082.1"/>
    <property type="molecule type" value="Genomic_DNA"/>
</dbReference>
<dbReference type="InterPro" id="IPR003886">
    <property type="entry name" value="NIDO_dom"/>
</dbReference>
<evidence type="ECO:0000259" key="1">
    <source>
        <dbReference type="Pfam" id="PF06119"/>
    </source>
</evidence>
<organism evidence="2">
    <name type="scientific">Oikopleura dioica</name>
    <name type="common">Tunicate</name>
    <dbReference type="NCBI Taxonomy" id="34765"/>
    <lineage>
        <taxon>Eukaryota</taxon>
        <taxon>Metazoa</taxon>
        <taxon>Chordata</taxon>
        <taxon>Tunicata</taxon>
        <taxon>Appendicularia</taxon>
        <taxon>Copelata</taxon>
        <taxon>Oikopleuridae</taxon>
        <taxon>Oikopleura</taxon>
    </lineage>
</organism>
<dbReference type="GO" id="GO:0007160">
    <property type="term" value="P:cell-matrix adhesion"/>
    <property type="evidence" value="ECO:0007669"/>
    <property type="project" value="InterPro"/>
</dbReference>
<gene>
    <name evidence="2" type="ORF">GSOID_T00004087001</name>
</gene>
<evidence type="ECO:0000313" key="2">
    <source>
        <dbReference type="EMBL" id="CBY08082.1"/>
    </source>
</evidence>
<accession>E4X898</accession>
<evidence type="ECO:0000313" key="3">
    <source>
        <dbReference type="Proteomes" id="UP000001307"/>
    </source>
</evidence>
<dbReference type="AlphaFoldDB" id="E4X898"/>